<dbReference type="InterPro" id="IPR001094">
    <property type="entry name" value="Flavdoxin-like"/>
</dbReference>
<comment type="subunit">
    <text evidence="10">Alpha(8)-beta(8). The alpha component is a flavoprotein, the beta component is a hemoprotein.</text>
</comment>
<comment type="function">
    <text evidence="10">Component of the sulfite reductase complex that catalyzes the 6-electron reduction of sulfite to sulfide. This is one of several activities required for the biosynthesis of L-cysteine from sulfate. The flavoprotein component catalyzes the electron flow from NADPH -&gt; FAD -&gt; FMN to the hemoprotein component.</text>
</comment>
<accession>A0ABS1WYC6</accession>
<dbReference type="SUPFAM" id="SSF63380">
    <property type="entry name" value="Riboflavin synthase domain-like"/>
    <property type="match status" value="1"/>
</dbReference>
<evidence type="ECO:0000256" key="6">
    <source>
        <dbReference type="ARBA" id="ARBA00022857"/>
    </source>
</evidence>
<dbReference type="Pfam" id="PF00667">
    <property type="entry name" value="FAD_binding_1"/>
    <property type="match status" value="1"/>
</dbReference>
<organism evidence="13 14">
    <name type="scientific">Steroidobacter gossypii</name>
    <dbReference type="NCBI Taxonomy" id="2805490"/>
    <lineage>
        <taxon>Bacteria</taxon>
        <taxon>Pseudomonadati</taxon>
        <taxon>Pseudomonadota</taxon>
        <taxon>Gammaproteobacteria</taxon>
        <taxon>Steroidobacterales</taxon>
        <taxon>Steroidobacteraceae</taxon>
        <taxon>Steroidobacter</taxon>
    </lineage>
</organism>
<dbReference type="InterPro" id="IPR017938">
    <property type="entry name" value="Riboflavin_synthase-like_b-brl"/>
</dbReference>
<comment type="cofactor">
    <cofactor evidence="10">
        <name>FAD</name>
        <dbReference type="ChEBI" id="CHEBI:57692"/>
    </cofactor>
    <text evidence="10">Binds 1 FAD per subunit.</text>
</comment>
<dbReference type="PANTHER" id="PTHR19384:SF128">
    <property type="entry name" value="NADPH OXIDOREDUCTASE A"/>
    <property type="match status" value="1"/>
</dbReference>
<dbReference type="InterPro" id="IPR003097">
    <property type="entry name" value="CysJ-like_FAD-binding"/>
</dbReference>
<dbReference type="PRINTS" id="PR00371">
    <property type="entry name" value="FPNCR"/>
</dbReference>
<dbReference type="PRINTS" id="PR00369">
    <property type="entry name" value="FLAVODOXIN"/>
</dbReference>
<reference evidence="13 14" key="1">
    <citation type="journal article" date="2021" name="Int. J. Syst. Evol. Microbiol.">
        <title>Steroidobacter gossypii sp. nov., isolated from soil of cotton cropping field.</title>
        <authorList>
            <person name="Huang R."/>
            <person name="Yang S."/>
            <person name="Zhen C."/>
            <person name="Liu W."/>
        </authorList>
    </citation>
    <scope>NUCLEOTIDE SEQUENCE [LARGE SCALE GENOMIC DNA]</scope>
    <source>
        <strain evidence="13 14">S1-65</strain>
    </source>
</reference>
<keyword evidence="8 10" id="KW-0560">Oxidoreductase</keyword>
<evidence type="ECO:0000256" key="1">
    <source>
        <dbReference type="ARBA" id="ARBA00022448"/>
    </source>
</evidence>
<keyword evidence="1 10" id="KW-0813">Transport</keyword>
<keyword evidence="4 10" id="KW-0288">FMN</keyword>
<dbReference type="InterPro" id="IPR017927">
    <property type="entry name" value="FAD-bd_FR_type"/>
</dbReference>
<dbReference type="NCBIfam" id="TIGR01931">
    <property type="entry name" value="cysJ"/>
    <property type="match status" value="1"/>
</dbReference>
<evidence type="ECO:0000256" key="10">
    <source>
        <dbReference type="PIRNR" id="PIRNR000207"/>
    </source>
</evidence>
<evidence type="ECO:0000256" key="7">
    <source>
        <dbReference type="ARBA" id="ARBA00022982"/>
    </source>
</evidence>
<dbReference type="InterPro" id="IPR039261">
    <property type="entry name" value="FNR_nucleotide-bd"/>
</dbReference>
<feature type="domain" description="FAD-binding FR-type" evidence="12">
    <location>
        <begin position="234"/>
        <end position="451"/>
    </location>
</feature>
<proteinExistence type="predicted"/>
<keyword evidence="7 10" id="KW-0249">Electron transport</keyword>
<protein>
    <recommendedName>
        <fullName evidence="10">Sulfite reductase [NADPH] flavoprotein alpha-component</fullName>
        <shortName evidence="10">SiR-FP</shortName>
        <ecNumber evidence="10">1.8.1.2</ecNumber>
    </recommendedName>
</protein>
<gene>
    <name evidence="13" type="ORF">JM946_14685</name>
</gene>
<dbReference type="InterPro" id="IPR023173">
    <property type="entry name" value="NADPH_Cyt_P450_Rdtase_alpha"/>
</dbReference>
<dbReference type="InterPro" id="IPR001709">
    <property type="entry name" value="Flavoprot_Pyr_Nucl_cyt_Rdtase"/>
</dbReference>
<dbReference type="Gene3D" id="3.40.50.80">
    <property type="entry name" value="Nucleotide-binding domain of ferredoxin-NADP reductase (FNR) module"/>
    <property type="match status" value="1"/>
</dbReference>
<dbReference type="EMBL" id="JAEVLS010000003">
    <property type="protein sequence ID" value="MBM0105976.1"/>
    <property type="molecule type" value="Genomic_DNA"/>
</dbReference>
<sequence>MSEMAAASATLDVFPFERALAEDVRRIVNRLDATQRAWLSGYLIGTLNTAAVSQPAAVPAAAPIATIVYGSQTGNCETVAKRLSEALSAAGVSSVMLDMLDCRKVELDQARHLLVIVSTHGEGDPPDRARPLYDLLHGRKAPKLASLKYSVLALGDSSYEQFCEAGRRFDAQLEALGAQRLHERVECDVDFQENADRWIEAVVSRLATVRGDVVAPPPSLARPSATVATAYTRKNPWQAPVLANIRLTARDSSKDVRHIELSTEGAGIHYEAGDALGIVPRNSEAEVNALLEHLPFDGDSAVEVNGVNVSLRTALTDHLDIGPLNRSVFEKYATLSQRRSLLELMEQGAGDRLNAALRDSHLIDLIADHPAQGVKAEDFVRILRPLAPRLYSIASSPHATPDEVHLTVRIVTYQSRGRMRGGVVSTALGSATDAHARVAVYPHRNPAFRLPADPNAPIVMIGPGTGVAPFRAFVAEREALGSRGKNWLLFGDRTLRSDFLYQTEWLDWRKRGALHRLDVAFSRDGHEKVYVQHRIREHGAMLYAWLQDGAYVYVCGDAQQMAPDVDAALRDAIRTHGALGDEQLEEFMLNLQRERRYQRDVY</sequence>
<dbReference type="SUPFAM" id="SSF52343">
    <property type="entry name" value="Ferredoxin reductase-like, C-terminal NADP-linked domain"/>
    <property type="match status" value="1"/>
</dbReference>
<dbReference type="PROSITE" id="PS50902">
    <property type="entry name" value="FLAVODOXIN_LIKE"/>
    <property type="match status" value="1"/>
</dbReference>
<evidence type="ECO:0000256" key="8">
    <source>
        <dbReference type="ARBA" id="ARBA00023002"/>
    </source>
</evidence>
<dbReference type="PANTHER" id="PTHR19384">
    <property type="entry name" value="NITRIC OXIDE SYNTHASE-RELATED"/>
    <property type="match status" value="1"/>
</dbReference>
<evidence type="ECO:0000259" key="11">
    <source>
        <dbReference type="PROSITE" id="PS50902"/>
    </source>
</evidence>
<evidence type="ECO:0000256" key="4">
    <source>
        <dbReference type="ARBA" id="ARBA00022643"/>
    </source>
</evidence>
<dbReference type="InterPro" id="IPR029039">
    <property type="entry name" value="Flavoprotein-like_sf"/>
</dbReference>
<evidence type="ECO:0000256" key="2">
    <source>
        <dbReference type="ARBA" id="ARBA00022605"/>
    </source>
</evidence>
<evidence type="ECO:0000256" key="3">
    <source>
        <dbReference type="ARBA" id="ARBA00022630"/>
    </source>
</evidence>
<keyword evidence="2 10" id="KW-0028">Amino-acid biosynthesis</keyword>
<dbReference type="InterPro" id="IPR008254">
    <property type="entry name" value="Flavodoxin/NO_synth"/>
</dbReference>
<comment type="catalytic activity">
    <reaction evidence="10">
        <text>hydrogen sulfide + 3 NADP(+) + 3 H2O = sulfite + 3 NADPH + 4 H(+)</text>
        <dbReference type="Rhea" id="RHEA:13801"/>
        <dbReference type="ChEBI" id="CHEBI:15377"/>
        <dbReference type="ChEBI" id="CHEBI:15378"/>
        <dbReference type="ChEBI" id="CHEBI:17359"/>
        <dbReference type="ChEBI" id="CHEBI:29919"/>
        <dbReference type="ChEBI" id="CHEBI:57783"/>
        <dbReference type="ChEBI" id="CHEBI:58349"/>
        <dbReference type="EC" id="1.8.1.2"/>
    </reaction>
</comment>
<keyword evidence="9 10" id="KW-0198">Cysteine biosynthesis</keyword>
<dbReference type="EC" id="1.8.1.2" evidence="10"/>
<keyword evidence="5 10" id="KW-0274">FAD</keyword>
<dbReference type="SUPFAM" id="SSF52218">
    <property type="entry name" value="Flavoproteins"/>
    <property type="match status" value="1"/>
</dbReference>
<comment type="cofactor">
    <cofactor evidence="10">
        <name>FMN</name>
        <dbReference type="ChEBI" id="CHEBI:58210"/>
    </cofactor>
    <text evidence="10">Binds 1 FMN per subunit.</text>
</comment>
<dbReference type="Gene3D" id="1.20.990.10">
    <property type="entry name" value="NADPH-cytochrome p450 Reductase, Chain A, domain 3"/>
    <property type="match status" value="1"/>
</dbReference>
<evidence type="ECO:0000256" key="5">
    <source>
        <dbReference type="ARBA" id="ARBA00022827"/>
    </source>
</evidence>
<dbReference type="Gene3D" id="2.40.30.10">
    <property type="entry name" value="Translation factors"/>
    <property type="match status" value="1"/>
</dbReference>
<dbReference type="Gene3D" id="3.40.50.360">
    <property type="match status" value="1"/>
</dbReference>
<comment type="pathway">
    <text evidence="10">Sulfur metabolism; hydrogen sulfide biosynthesis; hydrogen sulfide from sulfite (NADPH route): step 1/1.</text>
</comment>
<dbReference type="PROSITE" id="PS51384">
    <property type="entry name" value="FAD_FR"/>
    <property type="match status" value="1"/>
</dbReference>
<evidence type="ECO:0000313" key="14">
    <source>
        <dbReference type="Proteomes" id="UP000661077"/>
    </source>
</evidence>
<keyword evidence="14" id="KW-1185">Reference proteome</keyword>
<dbReference type="Pfam" id="PF00258">
    <property type="entry name" value="Flavodoxin_1"/>
    <property type="match status" value="1"/>
</dbReference>
<evidence type="ECO:0000259" key="12">
    <source>
        <dbReference type="PROSITE" id="PS51384"/>
    </source>
</evidence>
<dbReference type="PIRSF" id="PIRSF000207">
    <property type="entry name" value="SiR-FP_CysJ"/>
    <property type="match status" value="1"/>
</dbReference>
<evidence type="ECO:0000313" key="13">
    <source>
        <dbReference type="EMBL" id="MBM0105976.1"/>
    </source>
</evidence>
<keyword evidence="6 10" id="KW-0521">NADP</keyword>
<keyword evidence="3 10" id="KW-0285">Flavoprotein</keyword>
<dbReference type="Pfam" id="PF00175">
    <property type="entry name" value="NAD_binding_1"/>
    <property type="match status" value="1"/>
</dbReference>
<dbReference type="InterPro" id="IPR010199">
    <property type="entry name" value="CysJ"/>
</dbReference>
<dbReference type="RefSeq" id="WP_203168049.1">
    <property type="nucleotide sequence ID" value="NZ_JAEVLS010000003.1"/>
</dbReference>
<evidence type="ECO:0000256" key="9">
    <source>
        <dbReference type="ARBA" id="ARBA00023192"/>
    </source>
</evidence>
<comment type="caution">
    <text evidence="13">The sequence shown here is derived from an EMBL/GenBank/DDBJ whole genome shotgun (WGS) entry which is preliminary data.</text>
</comment>
<dbReference type="Proteomes" id="UP000661077">
    <property type="component" value="Unassembled WGS sequence"/>
</dbReference>
<name>A0ABS1WYC6_9GAMM</name>
<dbReference type="CDD" id="cd06199">
    <property type="entry name" value="SiR"/>
    <property type="match status" value="1"/>
</dbReference>
<dbReference type="GO" id="GO:0004783">
    <property type="term" value="F:sulfite reductase (NADPH) activity"/>
    <property type="evidence" value="ECO:0007669"/>
    <property type="project" value="UniProtKB-EC"/>
</dbReference>
<feature type="domain" description="Flavodoxin-like" evidence="11">
    <location>
        <begin position="65"/>
        <end position="203"/>
    </location>
</feature>
<dbReference type="InterPro" id="IPR001433">
    <property type="entry name" value="OxRdtase_FAD/NAD-bd"/>
</dbReference>